<evidence type="ECO:0000256" key="1">
    <source>
        <dbReference type="SAM" id="MobiDB-lite"/>
    </source>
</evidence>
<feature type="region of interest" description="Disordered" evidence="1">
    <location>
        <begin position="1"/>
        <end position="25"/>
    </location>
</feature>
<reference evidence="2 3" key="1">
    <citation type="submission" date="2024-04" db="EMBL/GenBank/DDBJ databases">
        <title>Phyllosticta paracitricarpa is synonymous to the EU quarantine fungus P. citricarpa based on phylogenomic analyses.</title>
        <authorList>
            <consortium name="Lawrence Berkeley National Laboratory"/>
            <person name="Van Ingen-Buijs V.A."/>
            <person name="Van Westerhoven A.C."/>
            <person name="Haridas S."/>
            <person name="Skiadas P."/>
            <person name="Martin F."/>
            <person name="Groenewald J.Z."/>
            <person name="Crous P.W."/>
            <person name="Seidl M.F."/>
        </authorList>
    </citation>
    <scope>NUCLEOTIDE SEQUENCE [LARGE SCALE GENOMIC DNA]</scope>
    <source>
        <strain evidence="2 3">CBS 123374</strain>
    </source>
</reference>
<name>A0ABR1YDQ6_9PEZI</name>
<organism evidence="2 3">
    <name type="scientific">Phyllosticta capitalensis</name>
    <dbReference type="NCBI Taxonomy" id="121624"/>
    <lineage>
        <taxon>Eukaryota</taxon>
        <taxon>Fungi</taxon>
        <taxon>Dikarya</taxon>
        <taxon>Ascomycota</taxon>
        <taxon>Pezizomycotina</taxon>
        <taxon>Dothideomycetes</taxon>
        <taxon>Dothideomycetes incertae sedis</taxon>
        <taxon>Botryosphaeriales</taxon>
        <taxon>Phyllostictaceae</taxon>
        <taxon>Phyllosticta</taxon>
    </lineage>
</organism>
<evidence type="ECO:0000313" key="2">
    <source>
        <dbReference type="EMBL" id="KAK8225865.1"/>
    </source>
</evidence>
<comment type="caution">
    <text evidence="2">The sequence shown here is derived from an EMBL/GenBank/DDBJ whole genome shotgun (WGS) entry which is preliminary data.</text>
</comment>
<sequence length="388" mass="44186">MRRLLFVLPSSTGQSAPPTPTPNLSYTTPRLHTFLHAETPHHHPAEKILSDTKMSSKPAPIPMPQPTSCPNFEEHCANRQSAATEYYDLSNEESPEDQKAIEEQLRGQLHSASKLIHLLHIEIDDRREINELDIEKMWFLADAIKGTMKKYDDMLMYSNILEQFLERHRELAKKREQKEASQTKWQARRQAVLEFCHLTSFVADVKRKMGKGKGKDDDAYMEVSAFDKHEGCCKENSAREKNDGHDKHDTVKTDTRADSAVCCCDGPDKLTDNITEAPKEQQSINIDVDVPRISRHISQPQLFDSAKLKPKPLILKGPIQKPVLDFSGSGGSDEYDIALQVVKKNSTHINNQRRVLERKLDDLVSGNWRVGFRSDLRKRGVLPFSPTR</sequence>
<dbReference type="Proteomes" id="UP001492380">
    <property type="component" value="Unassembled WGS sequence"/>
</dbReference>
<proteinExistence type="predicted"/>
<protein>
    <submittedName>
        <fullName evidence="2">Uncharacterized protein</fullName>
    </submittedName>
</protein>
<keyword evidence="3" id="KW-1185">Reference proteome</keyword>
<gene>
    <name evidence="2" type="ORF">HDK90DRAFT_496049</name>
</gene>
<evidence type="ECO:0000313" key="3">
    <source>
        <dbReference type="Proteomes" id="UP001492380"/>
    </source>
</evidence>
<accession>A0ABR1YDQ6</accession>
<dbReference type="EMBL" id="JBBWRZ010000011">
    <property type="protein sequence ID" value="KAK8225865.1"/>
    <property type="molecule type" value="Genomic_DNA"/>
</dbReference>
<feature type="compositionally biased region" description="Polar residues" evidence="1">
    <location>
        <begin position="9"/>
        <end position="25"/>
    </location>
</feature>